<keyword evidence="2" id="KW-1185">Reference proteome</keyword>
<name>A0A449B5T5_9BACT</name>
<dbReference type="AlphaFoldDB" id="A0A449B5T5"/>
<organism evidence="1 2">
    <name type="scientific">Mycoplasmopsis columboralis</name>
    <dbReference type="NCBI Taxonomy" id="171282"/>
    <lineage>
        <taxon>Bacteria</taxon>
        <taxon>Bacillati</taxon>
        <taxon>Mycoplasmatota</taxon>
        <taxon>Mycoplasmoidales</taxon>
        <taxon>Metamycoplasmataceae</taxon>
        <taxon>Mycoplasmopsis</taxon>
    </lineage>
</organism>
<evidence type="ECO:0000313" key="1">
    <source>
        <dbReference type="EMBL" id="VEU75970.1"/>
    </source>
</evidence>
<dbReference type="Proteomes" id="UP000289497">
    <property type="component" value="Chromosome"/>
</dbReference>
<reference evidence="1 2" key="1">
    <citation type="submission" date="2019-01" db="EMBL/GenBank/DDBJ databases">
        <authorList>
            <consortium name="Pathogen Informatics"/>
        </authorList>
    </citation>
    <scope>NUCLEOTIDE SEQUENCE [LARGE SCALE GENOMIC DNA]</scope>
    <source>
        <strain evidence="1 2">NCTC10179</strain>
    </source>
</reference>
<sequence length="63" mass="7388">MELYKFKVYEGKRVKILTTWGEKYNGTFSLLTSIKKTCRITTNEQSFLLGLEDIKAIRLLKNN</sequence>
<gene>
    <name evidence="1" type="ORF">NCTC10179_00127</name>
</gene>
<protein>
    <submittedName>
        <fullName evidence="1">Uncharacterized protein</fullName>
    </submittedName>
</protein>
<accession>A0A449B5T5</accession>
<dbReference type="KEGG" id="mcou:NCTC10179_00127"/>
<dbReference type="EMBL" id="LR215039">
    <property type="protein sequence ID" value="VEU75970.1"/>
    <property type="molecule type" value="Genomic_DNA"/>
</dbReference>
<proteinExistence type="predicted"/>
<evidence type="ECO:0000313" key="2">
    <source>
        <dbReference type="Proteomes" id="UP000289497"/>
    </source>
</evidence>